<dbReference type="EMBL" id="CP144105">
    <property type="protein sequence ID" value="WWC91041.1"/>
    <property type="molecule type" value="Genomic_DNA"/>
</dbReference>
<evidence type="ECO:0000313" key="2">
    <source>
        <dbReference type="EMBL" id="WWC91041.1"/>
    </source>
</evidence>
<dbReference type="PANTHER" id="PTHR28052">
    <property type="entry name" value="UPF0545 PROTEIN C22ORF39"/>
    <property type="match status" value="1"/>
</dbReference>
<sequence>MAWSVFSNPFGFSSSASTSTVEQEASSSSGSNVQSIPTEIPHVPVANRYETILQDEEKYQALHYPTTDEVPGCMKLLDEFLMCYALAPQLRSMYRFGEFRDCTWKWEDFKYCLSLKSEDEEIRRKLWIKRRAEWWAKRRVSGSSEDVWDARTEPPKNFPPLSYEEVNSENTTT</sequence>
<dbReference type="PANTHER" id="PTHR28052:SF1">
    <property type="entry name" value="UPF0545 PROTEIN C22ORF39"/>
    <property type="match status" value="1"/>
</dbReference>
<dbReference type="RefSeq" id="XP_066077804.1">
    <property type="nucleotide sequence ID" value="XM_066221707.1"/>
</dbReference>
<proteinExistence type="predicted"/>
<reference evidence="2 3" key="1">
    <citation type="submission" date="2024-01" db="EMBL/GenBank/DDBJ databases">
        <title>Comparative genomics of Cryptococcus and Kwoniella reveals pathogenesis evolution and contrasting modes of karyotype evolution via chromosome fusion or intercentromeric recombination.</title>
        <authorList>
            <person name="Coelho M.A."/>
            <person name="David-Palma M."/>
            <person name="Shea T."/>
            <person name="Bowers K."/>
            <person name="McGinley-Smith S."/>
            <person name="Mohammad A.W."/>
            <person name="Gnirke A."/>
            <person name="Yurkov A.M."/>
            <person name="Nowrousian M."/>
            <person name="Sun S."/>
            <person name="Cuomo C.A."/>
            <person name="Heitman J."/>
        </authorList>
    </citation>
    <scope>NUCLEOTIDE SEQUENCE [LARGE SCALE GENOMIC DNA]</scope>
    <source>
        <strain evidence="2 3">CBS 6074</strain>
    </source>
</reference>
<gene>
    <name evidence="2" type="ORF">L201_005981</name>
</gene>
<feature type="region of interest" description="Disordered" evidence="1">
    <location>
        <begin position="139"/>
        <end position="173"/>
    </location>
</feature>
<evidence type="ECO:0000313" key="3">
    <source>
        <dbReference type="Proteomes" id="UP001355207"/>
    </source>
</evidence>
<keyword evidence="3" id="KW-1185">Reference proteome</keyword>
<accession>A0AAX4K0G8</accession>
<dbReference type="GeneID" id="91096651"/>
<name>A0AAX4K0G8_9TREE</name>
<organism evidence="2 3">
    <name type="scientific">Kwoniella dendrophila CBS 6074</name>
    <dbReference type="NCBI Taxonomy" id="1295534"/>
    <lineage>
        <taxon>Eukaryota</taxon>
        <taxon>Fungi</taxon>
        <taxon>Dikarya</taxon>
        <taxon>Basidiomycota</taxon>
        <taxon>Agaricomycotina</taxon>
        <taxon>Tremellomycetes</taxon>
        <taxon>Tremellales</taxon>
        <taxon>Cryptococcaceae</taxon>
        <taxon>Kwoniella</taxon>
    </lineage>
</organism>
<protein>
    <recommendedName>
        <fullName evidence="4">Early meiotic induction protein 1</fullName>
    </recommendedName>
</protein>
<evidence type="ECO:0000256" key="1">
    <source>
        <dbReference type="SAM" id="MobiDB-lite"/>
    </source>
</evidence>
<dbReference type="AlphaFoldDB" id="A0AAX4K0G8"/>
<dbReference type="InterPro" id="IPR021475">
    <property type="entry name" value="Pants/Emi1-like"/>
</dbReference>
<evidence type="ECO:0008006" key="4">
    <source>
        <dbReference type="Google" id="ProtNLM"/>
    </source>
</evidence>
<dbReference type="Pfam" id="PF11326">
    <property type="entry name" value="PANTS-like"/>
    <property type="match status" value="1"/>
</dbReference>
<dbReference type="Proteomes" id="UP001355207">
    <property type="component" value="Chromosome 8"/>
</dbReference>